<evidence type="ECO:0000313" key="1">
    <source>
        <dbReference type="EMBL" id="MCI83191.1"/>
    </source>
</evidence>
<proteinExistence type="predicted"/>
<accession>A0A392V8D1</accession>
<dbReference type="Proteomes" id="UP000265520">
    <property type="component" value="Unassembled WGS sequence"/>
</dbReference>
<sequence>VGVVVLATSAAGVEEESRAARWKIVDSSSSNRDLASAKVGQGSCCCM</sequence>
<name>A0A392V8D1_9FABA</name>
<dbReference type="EMBL" id="LXQA011061172">
    <property type="protein sequence ID" value="MCI83191.1"/>
    <property type="molecule type" value="Genomic_DNA"/>
</dbReference>
<dbReference type="AlphaFoldDB" id="A0A392V8D1"/>
<keyword evidence="2" id="KW-1185">Reference proteome</keyword>
<evidence type="ECO:0000313" key="2">
    <source>
        <dbReference type="Proteomes" id="UP000265520"/>
    </source>
</evidence>
<organism evidence="1 2">
    <name type="scientific">Trifolium medium</name>
    <dbReference type="NCBI Taxonomy" id="97028"/>
    <lineage>
        <taxon>Eukaryota</taxon>
        <taxon>Viridiplantae</taxon>
        <taxon>Streptophyta</taxon>
        <taxon>Embryophyta</taxon>
        <taxon>Tracheophyta</taxon>
        <taxon>Spermatophyta</taxon>
        <taxon>Magnoliopsida</taxon>
        <taxon>eudicotyledons</taxon>
        <taxon>Gunneridae</taxon>
        <taxon>Pentapetalae</taxon>
        <taxon>rosids</taxon>
        <taxon>fabids</taxon>
        <taxon>Fabales</taxon>
        <taxon>Fabaceae</taxon>
        <taxon>Papilionoideae</taxon>
        <taxon>50 kb inversion clade</taxon>
        <taxon>NPAAA clade</taxon>
        <taxon>Hologalegina</taxon>
        <taxon>IRL clade</taxon>
        <taxon>Trifolieae</taxon>
        <taxon>Trifolium</taxon>
    </lineage>
</organism>
<comment type="caution">
    <text evidence="1">The sequence shown here is derived from an EMBL/GenBank/DDBJ whole genome shotgun (WGS) entry which is preliminary data.</text>
</comment>
<feature type="non-terminal residue" evidence="1">
    <location>
        <position position="1"/>
    </location>
</feature>
<reference evidence="1 2" key="1">
    <citation type="journal article" date="2018" name="Front. Plant Sci.">
        <title>Red Clover (Trifolium pratense) and Zigzag Clover (T. medium) - A Picture of Genomic Similarities and Differences.</title>
        <authorList>
            <person name="Dluhosova J."/>
            <person name="Istvanek J."/>
            <person name="Nedelnik J."/>
            <person name="Repkova J."/>
        </authorList>
    </citation>
    <scope>NUCLEOTIDE SEQUENCE [LARGE SCALE GENOMIC DNA]</scope>
    <source>
        <strain evidence="2">cv. 10/8</strain>
        <tissue evidence="1">Leaf</tissue>
    </source>
</reference>
<protein>
    <submittedName>
        <fullName evidence="1">Uncharacterized protein</fullName>
    </submittedName>
</protein>